<accession>H0UN20</accession>
<dbReference type="STRING" id="926567.TheveDRAFT_0111"/>
<dbReference type="PIRSF" id="PIRSF024534">
    <property type="entry name" value="ThiW"/>
    <property type="match status" value="1"/>
</dbReference>
<feature type="transmembrane region" description="Helical" evidence="1">
    <location>
        <begin position="75"/>
        <end position="94"/>
    </location>
</feature>
<gene>
    <name evidence="2" type="ORF">TheveDRAFT_0111</name>
</gene>
<name>H0UN20_9BACT</name>
<dbReference type="Gene3D" id="1.10.1760.20">
    <property type="match status" value="1"/>
</dbReference>
<feature type="transmembrane region" description="Helical" evidence="1">
    <location>
        <begin position="42"/>
        <end position="69"/>
    </location>
</feature>
<feature type="transmembrane region" description="Helical" evidence="1">
    <location>
        <begin position="12"/>
        <end position="30"/>
    </location>
</feature>
<dbReference type="EMBL" id="CM001377">
    <property type="protein sequence ID" value="EHM09299.1"/>
    <property type="molecule type" value="Genomic_DNA"/>
</dbReference>
<feature type="transmembrane region" description="Helical" evidence="1">
    <location>
        <begin position="133"/>
        <end position="153"/>
    </location>
</feature>
<keyword evidence="1" id="KW-1133">Transmembrane helix</keyword>
<dbReference type="NCBIfam" id="TIGR02359">
    <property type="entry name" value="thiW"/>
    <property type="match status" value="1"/>
</dbReference>
<keyword evidence="1" id="KW-0472">Membrane</keyword>
<dbReference type="eggNOG" id="COG4732">
    <property type="taxonomic scope" value="Bacteria"/>
</dbReference>
<dbReference type="RefSeq" id="WP_006582791.1">
    <property type="nucleotide sequence ID" value="NZ_CM001377.1"/>
</dbReference>
<keyword evidence="1" id="KW-0812">Transmembrane</keyword>
<dbReference type="OrthoDB" id="5516776at2"/>
<dbReference type="Pfam" id="PF09512">
    <property type="entry name" value="ThiW"/>
    <property type="match status" value="1"/>
</dbReference>
<dbReference type="InterPro" id="IPR012652">
    <property type="entry name" value="ThiW"/>
</dbReference>
<evidence type="ECO:0000256" key="1">
    <source>
        <dbReference type="SAM" id="Phobius"/>
    </source>
</evidence>
<sequence length="177" mass="17828">MMIHETTKKLALAGLMVGIAVGLSGFWFPLGPAKCYPIQHGVNVLAGVLLGPWWAAGCAAAGSAIRVAMGTGTLFAFPGSIPGALMAGLGARLFSSSRQPLGAAAGEVIGTCMVGAYLASAVVGPAIGKDVSFPFLALGFAASSVPGSLLGALTAHRARKKEVLGDLRRPHGVCEDN</sequence>
<evidence type="ECO:0000313" key="2">
    <source>
        <dbReference type="EMBL" id="EHM09299.1"/>
    </source>
</evidence>
<dbReference type="Proteomes" id="UP000005730">
    <property type="component" value="Chromosome"/>
</dbReference>
<keyword evidence="3" id="KW-1185">Reference proteome</keyword>
<dbReference type="HOGENOM" id="CLU_100509_0_1_0"/>
<evidence type="ECO:0000313" key="3">
    <source>
        <dbReference type="Proteomes" id="UP000005730"/>
    </source>
</evidence>
<protein>
    <submittedName>
        <fullName evidence="2">ThiW protein</fullName>
    </submittedName>
</protein>
<organism evidence="2 3">
    <name type="scientific">Thermanaerovibrio velox DSM 12556</name>
    <dbReference type="NCBI Taxonomy" id="926567"/>
    <lineage>
        <taxon>Bacteria</taxon>
        <taxon>Thermotogati</taxon>
        <taxon>Synergistota</taxon>
        <taxon>Synergistia</taxon>
        <taxon>Synergistales</taxon>
        <taxon>Synergistaceae</taxon>
        <taxon>Thermanaerovibrio</taxon>
    </lineage>
</organism>
<feature type="transmembrane region" description="Helical" evidence="1">
    <location>
        <begin position="101"/>
        <end position="127"/>
    </location>
</feature>
<dbReference type="AlphaFoldDB" id="H0UN20"/>
<reference evidence="2 3" key="1">
    <citation type="submission" date="2011-10" db="EMBL/GenBank/DDBJ databases">
        <title>The Noncontiguous Finished genome of Thermanaerovibrio velox DSM 12556.</title>
        <authorList>
            <consortium name="US DOE Joint Genome Institute (JGI-PGF)"/>
            <person name="Lucas S."/>
            <person name="Copeland A."/>
            <person name="Lapidus A."/>
            <person name="Glavina del Rio T."/>
            <person name="Dalin E."/>
            <person name="Tice H."/>
            <person name="Bruce D."/>
            <person name="Goodwin L."/>
            <person name="Pitluck S."/>
            <person name="Peters L."/>
            <person name="Mikhailova N."/>
            <person name="Teshima H."/>
            <person name="Kyrpides N."/>
            <person name="Mavromatis K."/>
            <person name="Ivanova N."/>
            <person name="Markowitz V."/>
            <person name="Cheng J.-F."/>
            <person name="Hugenholtz P."/>
            <person name="Woyke T."/>
            <person name="Wu D."/>
            <person name="Spring S."/>
            <person name="Brambilla E.-M."/>
            <person name="Klenk H.-P."/>
            <person name="Eisen J.A."/>
        </authorList>
    </citation>
    <scope>NUCLEOTIDE SEQUENCE [LARGE SCALE GENOMIC DNA]</scope>
    <source>
        <strain evidence="2 3">DSM 12556</strain>
    </source>
</reference>
<proteinExistence type="predicted"/>